<keyword evidence="3" id="KW-1185">Reference proteome</keyword>
<dbReference type="AlphaFoldDB" id="A0AAV0BR26"/>
<keyword evidence="1" id="KW-0732">Signal</keyword>
<proteinExistence type="predicted"/>
<accession>A0AAV0BR26</accession>
<feature type="signal peptide" evidence="1">
    <location>
        <begin position="1"/>
        <end position="22"/>
    </location>
</feature>
<dbReference type="EMBL" id="CALTRL010006138">
    <property type="protein sequence ID" value="CAH7689847.1"/>
    <property type="molecule type" value="Genomic_DNA"/>
</dbReference>
<evidence type="ECO:0000256" key="1">
    <source>
        <dbReference type="SAM" id="SignalP"/>
    </source>
</evidence>
<reference evidence="2" key="1">
    <citation type="submission" date="2022-06" db="EMBL/GenBank/DDBJ databases">
        <authorList>
            <consortium name="SYNGENTA / RWTH Aachen University"/>
        </authorList>
    </citation>
    <scope>NUCLEOTIDE SEQUENCE</scope>
</reference>
<sequence length="219" mass="24886">MLFLEFLALHLLLFLSLETIQAGAFSGEDKILMEMLSKANNCFTYRPNKDRGEKIKIPEEKIKLFGTKEQKIAKESVFEDMSKNGQLKQLKGENSTLRRRQVVVLPKKQFFTPPLTKDNQETNQPNSKISSGICGDYDGDNEIGVCLWSGNNFFGGWINGEMDHICNKEIMLKKKDGLEVKARVLDGCKFDILNVSLGCSQLFLTPKVKANYFLFLEKC</sequence>
<comment type="caution">
    <text evidence="2">The sequence shown here is derived from an EMBL/GenBank/DDBJ whole genome shotgun (WGS) entry which is preliminary data.</text>
</comment>
<dbReference type="Proteomes" id="UP001153365">
    <property type="component" value="Unassembled WGS sequence"/>
</dbReference>
<protein>
    <submittedName>
        <fullName evidence="2">Expressed protein</fullName>
    </submittedName>
</protein>
<gene>
    <name evidence="2" type="ORF">PPACK8108_LOCUS24998</name>
</gene>
<evidence type="ECO:0000313" key="2">
    <source>
        <dbReference type="EMBL" id="CAH7689847.1"/>
    </source>
</evidence>
<feature type="chain" id="PRO_5043381605" evidence="1">
    <location>
        <begin position="23"/>
        <end position="219"/>
    </location>
</feature>
<evidence type="ECO:0000313" key="3">
    <source>
        <dbReference type="Proteomes" id="UP001153365"/>
    </source>
</evidence>
<name>A0AAV0BR26_PHAPC</name>
<organism evidence="2 3">
    <name type="scientific">Phakopsora pachyrhizi</name>
    <name type="common">Asian soybean rust disease fungus</name>
    <dbReference type="NCBI Taxonomy" id="170000"/>
    <lineage>
        <taxon>Eukaryota</taxon>
        <taxon>Fungi</taxon>
        <taxon>Dikarya</taxon>
        <taxon>Basidiomycota</taxon>
        <taxon>Pucciniomycotina</taxon>
        <taxon>Pucciniomycetes</taxon>
        <taxon>Pucciniales</taxon>
        <taxon>Phakopsoraceae</taxon>
        <taxon>Phakopsora</taxon>
    </lineage>
</organism>